<dbReference type="EMBL" id="LAZR01060206">
    <property type="protein sequence ID" value="KKK66171.1"/>
    <property type="molecule type" value="Genomic_DNA"/>
</dbReference>
<organism evidence="1">
    <name type="scientific">marine sediment metagenome</name>
    <dbReference type="NCBI Taxonomy" id="412755"/>
    <lineage>
        <taxon>unclassified sequences</taxon>
        <taxon>metagenomes</taxon>
        <taxon>ecological metagenomes</taxon>
    </lineage>
</organism>
<sequence>MSNEITLQKFVAHHEIMRDQKSIRRALRRKFHDAHEHNARWTFAKSSRVHTFLCEMFAIDLVASRVALFASRASAS</sequence>
<gene>
    <name evidence="1" type="ORF">LCGC14_2966780</name>
</gene>
<evidence type="ECO:0000313" key="1">
    <source>
        <dbReference type="EMBL" id="KKK66171.1"/>
    </source>
</evidence>
<protein>
    <submittedName>
        <fullName evidence="1">Uncharacterized protein</fullName>
    </submittedName>
</protein>
<proteinExistence type="predicted"/>
<dbReference type="AlphaFoldDB" id="A0A0F9A1W0"/>
<reference evidence="1" key="1">
    <citation type="journal article" date="2015" name="Nature">
        <title>Complex archaea that bridge the gap between prokaryotes and eukaryotes.</title>
        <authorList>
            <person name="Spang A."/>
            <person name="Saw J.H."/>
            <person name="Jorgensen S.L."/>
            <person name="Zaremba-Niedzwiedzka K."/>
            <person name="Martijn J."/>
            <person name="Lind A.E."/>
            <person name="van Eijk R."/>
            <person name="Schleper C."/>
            <person name="Guy L."/>
            <person name="Ettema T.J."/>
        </authorList>
    </citation>
    <scope>NUCLEOTIDE SEQUENCE</scope>
</reference>
<name>A0A0F9A1W0_9ZZZZ</name>
<comment type="caution">
    <text evidence="1">The sequence shown here is derived from an EMBL/GenBank/DDBJ whole genome shotgun (WGS) entry which is preliminary data.</text>
</comment>
<accession>A0A0F9A1W0</accession>